<accession>K0YWA8</accession>
<organism evidence="2 3">
    <name type="scientific">Slackia piriformis YIT 12062</name>
    <dbReference type="NCBI Taxonomy" id="742818"/>
    <lineage>
        <taxon>Bacteria</taxon>
        <taxon>Bacillati</taxon>
        <taxon>Actinomycetota</taxon>
        <taxon>Coriobacteriia</taxon>
        <taxon>Eggerthellales</taxon>
        <taxon>Eggerthellaceae</taxon>
        <taxon>Slackia</taxon>
    </lineage>
</organism>
<dbReference type="RefSeq" id="WP_009139488.1">
    <property type="nucleotide sequence ID" value="NZ_JH815198.1"/>
</dbReference>
<name>K0YWA8_9ACTN</name>
<dbReference type="InterPro" id="IPR049503">
    <property type="entry name" value="AbiJ_NTD4"/>
</dbReference>
<dbReference type="eggNOG" id="ENOG5030H02">
    <property type="taxonomic scope" value="Bacteria"/>
</dbReference>
<dbReference type="EMBL" id="ADMD01000007">
    <property type="protein sequence ID" value="EJZ83769.1"/>
    <property type="molecule type" value="Genomic_DNA"/>
</dbReference>
<comment type="caution">
    <text evidence="2">The sequence shown here is derived from an EMBL/GenBank/DDBJ whole genome shotgun (WGS) entry which is preliminary data.</text>
</comment>
<feature type="domain" description="HEPN AbiJ-N-terminal" evidence="1">
    <location>
        <begin position="7"/>
        <end position="156"/>
    </location>
</feature>
<evidence type="ECO:0000313" key="3">
    <source>
        <dbReference type="Proteomes" id="UP000006069"/>
    </source>
</evidence>
<keyword evidence="3" id="KW-1185">Reference proteome</keyword>
<evidence type="ECO:0000259" key="1">
    <source>
        <dbReference type="Pfam" id="PF18863"/>
    </source>
</evidence>
<dbReference type="InParanoid" id="K0YWA8"/>
<dbReference type="AlphaFoldDB" id="K0YWA8"/>
<reference evidence="2 3" key="1">
    <citation type="submission" date="2012-08" db="EMBL/GenBank/DDBJ databases">
        <title>The Genome Sequence of Slackia piriformis YIT 12062.</title>
        <authorList>
            <consortium name="The Broad Institute Genome Sequencing Platform"/>
            <person name="Earl A."/>
            <person name="Ward D."/>
            <person name="Feldgarden M."/>
            <person name="Gevers D."/>
            <person name="Morotomi M."/>
            <person name="Walker B."/>
            <person name="Young S.K."/>
            <person name="Zeng Q."/>
            <person name="Gargeya S."/>
            <person name="Fitzgerald M."/>
            <person name="Haas B."/>
            <person name="Abouelleil A."/>
            <person name="Alvarado L."/>
            <person name="Arachchi H.M."/>
            <person name="Berlin A.M."/>
            <person name="Chapman S.B."/>
            <person name="Goldberg J."/>
            <person name="Griggs A."/>
            <person name="Gujja S."/>
            <person name="Hansen M."/>
            <person name="Howarth C."/>
            <person name="Imamovic A."/>
            <person name="Larimer J."/>
            <person name="McCowen C."/>
            <person name="Montmayeur A."/>
            <person name="Murphy C."/>
            <person name="Neiman D."/>
            <person name="Pearson M."/>
            <person name="Priest M."/>
            <person name="Roberts A."/>
            <person name="Saif S."/>
            <person name="Shea T."/>
            <person name="Sisk P."/>
            <person name="Sykes S."/>
            <person name="Wortman J."/>
            <person name="Nusbaum C."/>
            <person name="Birren B."/>
        </authorList>
    </citation>
    <scope>NUCLEOTIDE SEQUENCE [LARGE SCALE GENOMIC DNA]</scope>
    <source>
        <strain evidence="2 3">YIT 12062</strain>
    </source>
</reference>
<sequence length="286" mass="32214">MGPRPLTFSERMGITPARESIQISGMDLRLRVAIFNYVHELFVALWNCENEYGGQVGIGESLARTVWCEFYCKPIDEFPYHSSLFLDFLKREILKGSWASVYDLMECIVQEDIDILSNVESDFNDILEDELSGFRFAGGVLVQISGEEELSSLSESLRVEDKYSGARKHIQRAVELFSDRDNPDYRNVVKEAISAVESVVSVLVPYSGKTCFGELINLLEKQGRVHPALAKAWKGMYGFTSDEDGIRHALSGEFSAVDFKMAKYMLVTCSAFVNYLVQFDAEALEG</sequence>
<proteinExistence type="predicted"/>
<protein>
    <recommendedName>
        <fullName evidence="1">HEPN AbiJ-N-terminal domain-containing protein</fullName>
    </recommendedName>
</protein>
<dbReference type="PATRIC" id="fig|742818.3.peg.1354"/>
<gene>
    <name evidence="2" type="ORF">HMPREF9451_01290</name>
</gene>
<dbReference type="Proteomes" id="UP000006069">
    <property type="component" value="Unassembled WGS sequence"/>
</dbReference>
<dbReference type="Pfam" id="PF18863">
    <property type="entry name" value="AbiJ_NTD4"/>
    <property type="match status" value="1"/>
</dbReference>
<dbReference type="HOGENOM" id="CLU_075001_0_0_11"/>
<evidence type="ECO:0000313" key="2">
    <source>
        <dbReference type="EMBL" id="EJZ83769.1"/>
    </source>
</evidence>
<dbReference type="OrthoDB" id="9786278at2"/>